<dbReference type="InterPro" id="IPR003661">
    <property type="entry name" value="HisK_dim/P_dom"/>
</dbReference>
<feature type="transmembrane region" description="Helical" evidence="6">
    <location>
        <begin position="300"/>
        <end position="325"/>
    </location>
</feature>
<dbReference type="CDD" id="cd00082">
    <property type="entry name" value="HisKA"/>
    <property type="match status" value="1"/>
</dbReference>
<feature type="domain" description="Histidine kinase" evidence="7">
    <location>
        <begin position="349"/>
        <end position="570"/>
    </location>
</feature>
<dbReference type="RefSeq" id="WP_123855221.1">
    <property type="nucleotide sequence ID" value="NZ_CP033912.1"/>
</dbReference>
<dbReference type="Proteomes" id="UP000274073">
    <property type="component" value="Chromosome"/>
</dbReference>
<evidence type="ECO:0000256" key="5">
    <source>
        <dbReference type="ARBA" id="ARBA00022777"/>
    </source>
</evidence>
<dbReference type="InterPro" id="IPR036890">
    <property type="entry name" value="HATPase_C_sf"/>
</dbReference>
<evidence type="ECO:0000313" key="9">
    <source>
        <dbReference type="EMBL" id="AZA96926.1"/>
    </source>
</evidence>
<name>A0AAD1DN44_9FLAO</name>
<dbReference type="Gene3D" id="3.30.565.10">
    <property type="entry name" value="Histidine kinase-like ATPase, C-terminal domain"/>
    <property type="match status" value="1"/>
</dbReference>
<dbReference type="SMART" id="SM00387">
    <property type="entry name" value="HATPase_c"/>
    <property type="match status" value="1"/>
</dbReference>
<dbReference type="PANTHER" id="PTHR43047:SF66">
    <property type="entry name" value="HISKA"/>
    <property type="match status" value="1"/>
</dbReference>
<dbReference type="InterPro" id="IPR005467">
    <property type="entry name" value="His_kinase_dom"/>
</dbReference>
<keyword evidence="6" id="KW-0472">Membrane</keyword>
<proteinExistence type="predicted"/>
<dbReference type="PROSITE" id="PS50109">
    <property type="entry name" value="HIS_KIN"/>
    <property type="match status" value="1"/>
</dbReference>
<dbReference type="SUPFAM" id="SSF55874">
    <property type="entry name" value="ATPase domain of HSP90 chaperone/DNA topoisomerase II/histidine kinase"/>
    <property type="match status" value="1"/>
</dbReference>
<protein>
    <recommendedName>
        <fullName evidence="2">histidine kinase</fullName>
        <ecNumber evidence="2">2.7.13.3</ecNumber>
    </recommendedName>
</protein>
<evidence type="ECO:0000256" key="6">
    <source>
        <dbReference type="SAM" id="Phobius"/>
    </source>
</evidence>
<keyword evidence="6" id="KW-0812">Transmembrane</keyword>
<dbReference type="Proteomes" id="UP000281741">
    <property type="component" value="Chromosome"/>
</dbReference>
<dbReference type="EMBL" id="CP033912">
    <property type="protein sequence ID" value="AZA96926.1"/>
    <property type="molecule type" value="Genomic_DNA"/>
</dbReference>
<keyword evidence="6" id="KW-1133">Transmembrane helix</keyword>
<evidence type="ECO:0000256" key="4">
    <source>
        <dbReference type="ARBA" id="ARBA00022679"/>
    </source>
</evidence>
<dbReference type="GO" id="GO:0005886">
    <property type="term" value="C:plasma membrane"/>
    <property type="evidence" value="ECO:0007669"/>
    <property type="project" value="TreeGrafter"/>
</dbReference>
<dbReference type="Pfam" id="PF02518">
    <property type="entry name" value="HATPase_c"/>
    <property type="match status" value="1"/>
</dbReference>
<dbReference type="GO" id="GO:0009927">
    <property type="term" value="F:histidine phosphotransfer kinase activity"/>
    <property type="evidence" value="ECO:0007669"/>
    <property type="project" value="TreeGrafter"/>
</dbReference>
<evidence type="ECO:0000256" key="2">
    <source>
        <dbReference type="ARBA" id="ARBA00012438"/>
    </source>
</evidence>
<organism evidence="8 10">
    <name type="scientific">Chryseobacterium shandongense</name>
    <dbReference type="NCBI Taxonomy" id="1493872"/>
    <lineage>
        <taxon>Bacteria</taxon>
        <taxon>Pseudomonadati</taxon>
        <taxon>Bacteroidota</taxon>
        <taxon>Flavobacteriia</taxon>
        <taxon>Flavobacteriales</taxon>
        <taxon>Weeksellaceae</taxon>
        <taxon>Chryseobacterium group</taxon>
        <taxon>Chryseobacterium</taxon>
    </lineage>
</organism>
<dbReference type="PANTHER" id="PTHR43047">
    <property type="entry name" value="TWO-COMPONENT HISTIDINE PROTEIN KINASE"/>
    <property type="match status" value="1"/>
</dbReference>
<evidence type="ECO:0000259" key="7">
    <source>
        <dbReference type="PROSITE" id="PS50109"/>
    </source>
</evidence>
<accession>A0AAD1DN44</accession>
<sequence length="574" mass="65962">MMVEKLSFRSRRIVHYSLILCILLIQFLIAAFFYNEFITKKNLKFIEAQLKEINSLDSLTSNSKKELINAQVDFQKYIESKNEKYLKLYFQSLRKLDKNLDSIGSYSNKYPKLKYALILKNDNSSKVQKLKILIDSTQKYSTNSSHEVKKVFPEIQTYDLDYNFNKFNVETKTYSDTVKKKKFFGRIRDAISGKESVRKDSIVVTLKQGPIPNAAVIKADFDSILNIVNKHYTVQLKQIQSNIIQKDNSSDAFYRIFSNLIMYGNSVMNIYDYAIENSKSDLEQEYYRQNSNNSRMRMNLIFGAMILMLVISILIMMLTSIAFSYEKKLKTANLQIKANLEFKNRVLGMLSHELRSPLKIISILINRISEKTADDEIKEYLKSIGFTSNTLLLQANQILEYTKNQHVKNKLIPVVFNLNNQITSILNSIENYIKTRNNKFVVNKTISPDLVVYSDNAKISQIFMNILGNANKFTENGQITVNIKTEQANETTVTLITEIIDTGAGIAESDLKKIFEPYYQGILSDDIENIGAGLGLNLCKELVELYRGEISVQSQRGKGTTVKFSINLKIDHDK</sequence>
<keyword evidence="3" id="KW-0597">Phosphoprotein</keyword>
<gene>
    <name evidence="8" type="ORF">EG349_17200</name>
    <name evidence="9" type="ORF">EG353_15890</name>
</gene>
<feature type="transmembrane region" description="Helical" evidence="6">
    <location>
        <begin position="13"/>
        <end position="34"/>
    </location>
</feature>
<evidence type="ECO:0000256" key="3">
    <source>
        <dbReference type="ARBA" id="ARBA00022553"/>
    </source>
</evidence>
<dbReference type="EMBL" id="CP033915">
    <property type="protein sequence ID" value="AZA88383.1"/>
    <property type="molecule type" value="Genomic_DNA"/>
</dbReference>
<evidence type="ECO:0000313" key="10">
    <source>
        <dbReference type="Proteomes" id="UP000274073"/>
    </source>
</evidence>
<keyword evidence="11" id="KW-1185">Reference proteome</keyword>
<dbReference type="Gene3D" id="1.10.287.130">
    <property type="match status" value="1"/>
</dbReference>
<evidence type="ECO:0000256" key="1">
    <source>
        <dbReference type="ARBA" id="ARBA00000085"/>
    </source>
</evidence>
<comment type="catalytic activity">
    <reaction evidence="1">
        <text>ATP + protein L-histidine = ADP + protein N-phospho-L-histidine.</text>
        <dbReference type="EC" id="2.7.13.3"/>
    </reaction>
</comment>
<evidence type="ECO:0000313" key="8">
    <source>
        <dbReference type="EMBL" id="AZA88383.1"/>
    </source>
</evidence>
<dbReference type="Pfam" id="PF00512">
    <property type="entry name" value="HisKA"/>
    <property type="match status" value="1"/>
</dbReference>
<dbReference type="EC" id="2.7.13.3" evidence="2"/>
<dbReference type="AlphaFoldDB" id="A0AAD1DN44"/>
<keyword evidence="4" id="KW-0808">Transferase</keyword>
<dbReference type="PRINTS" id="PR00344">
    <property type="entry name" value="BCTRLSENSOR"/>
</dbReference>
<dbReference type="InterPro" id="IPR004358">
    <property type="entry name" value="Sig_transdc_His_kin-like_C"/>
</dbReference>
<dbReference type="SMART" id="SM00388">
    <property type="entry name" value="HisKA"/>
    <property type="match status" value="1"/>
</dbReference>
<dbReference type="GO" id="GO:0000155">
    <property type="term" value="F:phosphorelay sensor kinase activity"/>
    <property type="evidence" value="ECO:0007669"/>
    <property type="project" value="InterPro"/>
</dbReference>
<reference evidence="10 11" key="1">
    <citation type="submission" date="2018-11" db="EMBL/GenBank/DDBJ databases">
        <title>Proposal to divide the Flavobacteriaceae and reorganize its genera based on Amino Acid Identity values calculated from whole genome sequences.</title>
        <authorList>
            <person name="Nicholson A.C."/>
            <person name="Gulvik C.A."/>
            <person name="Whitney A.M."/>
            <person name="Humrighouse B.W."/>
            <person name="Bell M."/>
            <person name="Holmes B."/>
            <person name="Steigerwalt A.G."/>
            <person name="Villarma A."/>
            <person name="Sheth M."/>
            <person name="Batra D."/>
            <person name="Pryor J."/>
            <person name="Bernardet J.-F."/>
            <person name="Hugo C."/>
            <person name="Kampfer P."/>
            <person name="Newman J."/>
            <person name="McQuiston J.R."/>
        </authorList>
    </citation>
    <scope>NUCLEOTIDE SEQUENCE [LARGE SCALE GENOMIC DNA]</scope>
    <source>
        <strain evidence="8 10">G0207</strain>
        <strain evidence="9 11">H5143</strain>
    </source>
</reference>
<dbReference type="SUPFAM" id="SSF47384">
    <property type="entry name" value="Homodimeric domain of signal transducing histidine kinase"/>
    <property type="match status" value="1"/>
</dbReference>
<dbReference type="InterPro" id="IPR003594">
    <property type="entry name" value="HATPase_dom"/>
</dbReference>
<dbReference type="InterPro" id="IPR036097">
    <property type="entry name" value="HisK_dim/P_sf"/>
</dbReference>
<keyword evidence="5 8" id="KW-0418">Kinase</keyword>
<evidence type="ECO:0000313" key="11">
    <source>
        <dbReference type="Proteomes" id="UP000281741"/>
    </source>
</evidence>